<feature type="compositionally biased region" description="Basic and acidic residues" evidence="1">
    <location>
        <begin position="23"/>
        <end position="40"/>
    </location>
</feature>
<feature type="compositionally biased region" description="Basic and acidic residues" evidence="1">
    <location>
        <begin position="70"/>
        <end position="91"/>
    </location>
</feature>
<protein>
    <submittedName>
        <fullName evidence="2">Uncharacterized protein</fullName>
    </submittedName>
</protein>
<feature type="non-terminal residue" evidence="2">
    <location>
        <position position="1"/>
    </location>
</feature>
<sequence>AMEKGWDTGIHKAAAGLAGQWRGEQREAKRAARDRAERGRPQAASPMSAAEVEQMKRDSAYITKHGAKAWLERNKRAEHGESDAEPEHGAEPADTPPPSTPPDHLSESPPVEKPADTPPASTPPDHLSESPPVENPADTPPANDSAERPAKPSEHQIERAAKDAKDKKLIEETRLRARADFERLRPGEEIPEGLLSEAEKAERAAAAQSEPAPSDAHAEHGGELVGAGVGIPTPADAADPPGEDCDGSDAGGCDAAADVAELVGRNDNVARCLARQLPKGMFGAAYVN</sequence>
<gene>
    <name evidence="2" type="ORF">S12H4_27397</name>
</gene>
<comment type="caution">
    <text evidence="2">The sequence shown here is derived from an EMBL/GenBank/DDBJ whole genome shotgun (WGS) entry which is preliminary data.</text>
</comment>
<feature type="compositionally biased region" description="Basic and acidic residues" evidence="1">
    <location>
        <begin position="145"/>
        <end position="188"/>
    </location>
</feature>
<dbReference type="AlphaFoldDB" id="X1U0J4"/>
<organism evidence="2">
    <name type="scientific">marine sediment metagenome</name>
    <dbReference type="NCBI Taxonomy" id="412755"/>
    <lineage>
        <taxon>unclassified sequences</taxon>
        <taxon>metagenomes</taxon>
        <taxon>ecological metagenomes</taxon>
    </lineage>
</organism>
<reference evidence="2" key="1">
    <citation type="journal article" date="2014" name="Front. Microbiol.">
        <title>High frequency of phylogenetically diverse reductive dehalogenase-homologous genes in deep subseafloor sedimentary metagenomes.</title>
        <authorList>
            <person name="Kawai M."/>
            <person name="Futagami T."/>
            <person name="Toyoda A."/>
            <person name="Takaki Y."/>
            <person name="Nishi S."/>
            <person name="Hori S."/>
            <person name="Arai W."/>
            <person name="Tsubouchi T."/>
            <person name="Morono Y."/>
            <person name="Uchiyama I."/>
            <person name="Ito T."/>
            <person name="Fujiyama A."/>
            <person name="Inagaki F."/>
            <person name="Takami H."/>
        </authorList>
    </citation>
    <scope>NUCLEOTIDE SEQUENCE</scope>
    <source>
        <strain evidence="2">Expedition CK06-06</strain>
    </source>
</reference>
<accession>X1U0J4</accession>
<feature type="region of interest" description="Disordered" evidence="1">
    <location>
        <begin position="1"/>
        <end position="250"/>
    </location>
</feature>
<feature type="compositionally biased region" description="Low complexity" evidence="1">
    <location>
        <begin position="204"/>
        <end position="215"/>
    </location>
</feature>
<dbReference type="EMBL" id="BARW01015638">
    <property type="protein sequence ID" value="GAI97121.1"/>
    <property type="molecule type" value="Genomic_DNA"/>
</dbReference>
<feature type="compositionally biased region" description="Basic and acidic residues" evidence="1">
    <location>
        <begin position="1"/>
        <end position="10"/>
    </location>
</feature>
<evidence type="ECO:0000313" key="2">
    <source>
        <dbReference type="EMBL" id="GAI97121.1"/>
    </source>
</evidence>
<evidence type="ECO:0000256" key="1">
    <source>
        <dbReference type="SAM" id="MobiDB-lite"/>
    </source>
</evidence>
<proteinExistence type="predicted"/>
<feature type="non-terminal residue" evidence="2">
    <location>
        <position position="288"/>
    </location>
</feature>
<name>X1U0J4_9ZZZZ</name>